<accession>A0A182QWP2</accession>
<reference evidence="2" key="2">
    <citation type="submission" date="2020-05" db="UniProtKB">
        <authorList>
            <consortium name="EnsemblMetazoa"/>
        </authorList>
    </citation>
    <scope>IDENTIFICATION</scope>
    <source>
        <strain evidence="2">FAR1</strain>
    </source>
</reference>
<dbReference type="Proteomes" id="UP000075886">
    <property type="component" value="Unassembled WGS sequence"/>
</dbReference>
<dbReference type="VEuPathDB" id="VectorBase:AFAF018374"/>
<sequence>MNQHHVEDDEWQSDGGFPDLKPASPQEYSEEEYDTEEEEERFYNRRGFVPTWDNTEELIGRIYEQIVTSNMDTIKLDEKVKEELEQVTDLFRRYKIMPREAYARLSEVMCALLGI</sequence>
<keyword evidence="3" id="KW-1185">Reference proteome</keyword>
<organism evidence="2 3">
    <name type="scientific">Anopheles farauti</name>
    <dbReference type="NCBI Taxonomy" id="69004"/>
    <lineage>
        <taxon>Eukaryota</taxon>
        <taxon>Metazoa</taxon>
        <taxon>Ecdysozoa</taxon>
        <taxon>Arthropoda</taxon>
        <taxon>Hexapoda</taxon>
        <taxon>Insecta</taxon>
        <taxon>Pterygota</taxon>
        <taxon>Neoptera</taxon>
        <taxon>Endopterygota</taxon>
        <taxon>Diptera</taxon>
        <taxon>Nematocera</taxon>
        <taxon>Culicoidea</taxon>
        <taxon>Culicidae</taxon>
        <taxon>Anophelinae</taxon>
        <taxon>Anopheles</taxon>
    </lineage>
</organism>
<proteinExistence type="predicted"/>
<dbReference type="EMBL" id="AXCN02002344">
    <property type="status" value="NOT_ANNOTATED_CDS"/>
    <property type="molecule type" value="Genomic_DNA"/>
</dbReference>
<feature type="compositionally biased region" description="Acidic residues" evidence="1">
    <location>
        <begin position="28"/>
        <end position="40"/>
    </location>
</feature>
<dbReference type="EnsemblMetazoa" id="AFAF018374-RA">
    <property type="protein sequence ID" value="AFAF018374-PA"/>
    <property type="gene ID" value="AFAF018374"/>
</dbReference>
<evidence type="ECO:0000313" key="3">
    <source>
        <dbReference type="Proteomes" id="UP000075886"/>
    </source>
</evidence>
<protein>
    <submittedName>
        <fullName evidence="2">Uncharacterized protein</fullName>
    </submittedName>
</protein>
<reference evidence="3" key="1">
    <citation type="submission" date="2014-01" db="EMBL/GenBank/DDBJ databases">
        <title>The Genome Sequence of Anopheles farauti FAR1 (V2).</title>
        <authorList>
            <consortium name="The Broad Institute Genomics Platform"/>
            <person name="Neafsey D.E."/>
            <person name="Besansky N."/>
            <person name="Howell P."/>
            <person name="Walton C."/>
            <person name="Young S.K."/>
            <person name="Zeng Q."/>
            <person name="Gargeya S."/>
            <person name="Fitzgerald M."/>
            <person name="Haas B."/>
            <person name="Abouelleil A."/>
            <person name="Allen A.W."/>
            <person name="Alvarado L."/>
            <person name="Arachchi H.M."/>
            <person name="Berlin A.M."/>
            <person name="Chapman S.B."/>
            <person name="Gainer-Dewar J."/>
            <person name="Goldberg J."/>
            <person name="Griggs A."/>
            <person name="Gujja S."/>
            <person name="Hansen M."/>
            <person name="Howarth C."/>
            <person name="Imamovic A."/>
            <person name="Ireland A."/>
            <person name="Larimer J."/>
            <person name="McCowan C."/>
            <person name="Murphy C."/>
            <person name="Pearson M."/>
            <person name="Poon T.W."/>
            <person name="Priest M."/>
            <person name="Roberts A."/>
            <person name="Saif S."/>
            <person name="Shea T."/>
            <person name="Sisk P."/>
            <person name="Sykes S."/>
            <person name="Wortman J."/>
            <person name="Nusbaum C."/>
            <person name="Birren B."/>
        </authorList>
    </citation>
    <scope>NUCLEOTIDE SEQUENCE [LARGE SCALE GENOMIC DNA]</scope>
    <source>
        <strain evidence="3">FAR1</strain>
    </source>
</reference>
<feature type="region of interest" description="Disordered" evidence="1">
    <location>
        <begin position="1"/>
        <end position="41"/>
    </location>
</feature>
<evidence type="ECO:0000313" key="2">
    <source>
        <dbReference type="EnsemblMetazoa" id="AFAF018374-PA"/>
    </source>
</evidence>
<name>A0A182QWP2_9DIPT</name>
<evidence type="ECO:0000256" key="1">
    <source>
        <dbReference type="SAM" id="MobiDB-lite"/>
    </source>
</evidence>
<dbReference type="AlphaFoldDB" id="A0A182QWP2"/>